<sequence length="313" mass="34112">MKQRKLGNSELMVSAIGFGCMGLSYGLGPPVERSQAIALIRQAIDLGVNFFDTAELYGPHLNEEVVGAAVAYARDKITLATKFGFTYEGASRIPLRDSRPDHIRRSVEGSLRRLKTDYIDLLYQHRLDPAVPIEDVAGAVQDLIVAGKVRFFGLSGVDAASIKRAHAVHPVTAVQNEYSLWSRSSEEEVLPLLEQLGIGLVPFSPLGKGFLTGKISAGVEFPLEDRRRLLPRFSPSAISSNSVEIARLKKIAKRHGATPAQLSLAWLLHQSPILVPIPGTTRPSHLEENVKAICLVLSAEEVEEIGAIDAFAY</sequence>
<dbReference type="Pfam" id="PF00248">
    <property type="entry name" value="Aldo_ket_red"/>
    <property type="match status" value="1"/>
</dbReference>
<dbReference type="Gene3D" id="3.20.20.100">
    <property type="entry name" value="NADP-dependent oxidoreductase domain"/>
    <property type="match status" value="1"/>
</dbReference>
<protein>
    <submittedName>
        <fullName evidence="3">Aldo/keto reductase</fullName>
    </submittedName>
</protein>
<dbReference type="InterPro" id="IPR036812">
    <property type="entry name" value="NAD(P)_OxRdtase_dom_sf"/>
</dbReference>
<dbReference type="InterPro" id="IPR020471">
    <property type="entry name" value="AKR"/>
</dbReference>
<gene>
    <name evidence="3" type="ORF">CAL25_06665</name>
</gene>
<accession>A0A261TWI1</accession>
<proteinExistence type="predicted"/>
<dbReference type="PRINTS" id="PR00069">
    <property type="entry name" value="ALDKETRDTASE"/>
</dbReference>
<dbReference type="CDD" id="cd19078">
    <property type="entry name" value="AKR_AKR13C1_2"/>
    <property type="match status" value="1"/>
</dbReference>
<dbReference type="OrthoDB" id="5488419at2"/>
<organism evidence="3 4">
    <name type="scientific">Bordetella genomosp. 5</name>
    <dbReference type="NCBI Taxonomy" id="1395608"/>
    <lineage>
        <taxon>Bacteria</taxon>
        <taxon>Pseudomonadati</taxon>
        <taxon>Pseudomonadota</taxon>
        <taxon>Betaproteobacteria</taxon>
        <taxon>Burkholderiales</taxon>
        <taxon>Alcaligenaceae</taxon>
        <taxon>Bordetella</taxon>
    </lineage>
</organism>
<dbReference type="PANTHER" id="PTHR43625:SF77">
    <property type="entry name" value="ALDO-KETO REDUCTASE"/>
    <property type="match status" value="1"/>
</dbReference>
<name>A0A261TWI1_9BORD</name>
<dbReference type="InterPro" id="IPR023210">
    <property type="entry name" value="NADP_OxRdtase_dom"/>
</dbReference>
<evidence type="ECO:0000313" key="3">
    <source>
        <dbReference type="EMBL" id="OZI53651.1"/>
    </source>
</evidence>
<dbReference type="RefSeq" id="WP_094799156.1">
    <property type="nucleotide sequence ID" value="NZ_NEVP01000004.1"/>
</dbReference>
<dbReference type="SUPFAM" id="SSF51430">
    <property type="entry name" value="NAD(P)-linked oxidoreductase"/>
    <property type="match status" value="1"/>
</dbReference>
<dbReference type="GO" id="GO:0016491">
    <property type="term" value="F:oxidoreductase activity"/>
    <property type="evidence" value="ECO:0007669"/>
    <property type="project" value="UniProtKB-KW"/>
</dbReference>
<dbReference type="Proteomes" id="UP000216913">
    <property type="component" value="Unassembled WGS sequence"/>
</dbReference>
<evidence type="ECO:0000259" key="2">
    <source>
        <dbReference type="Pfam" id="PF00248"/>
    </source>
</evidence>
<dbReference type="EMBL" id="NEVP01000004">
    <property type="protein sequence ID" value="OZI53651.1"/>
    <property type="molecule type" value="Genomic_DNA"/>
</dbReference>
<keyword evidence="1" id="KW-0560">Oxidoreductase</keyword>
<feature type="domain" description="NADP-dependent oxidoreductase" evidence="2">
    <location>
        <begin position="16"/>
        <end position="309"/>
    </location>
</feature>
<dbReference type="InterPro" id="IPR050791">
    <property type="entry name" value="Aldo-Keto_reductase"/>
</dbReference>
<dbReference type="AlphaFoldDB" id="A0A261TWI1"/>
<dbReference type="PANTHER" id="PTHR43625">
    <property type="entry name" value="AFLATOXIN B1 ALDEHYDE REDUCTASE"/>
    <property type="match status" value="1"/>
</dbReference>
<keyword evidence="4" id="KW-1185">Reference proteome</keyword>
<evidence type="ECO:0000313" key="4">
    <source>
        <dbReference type="Proteomes" id="UP000216913"/>
    </source>
</evidence>
<reference evidence="3 4" key="1">
    <citation type="submission" date="2017-05" db="EMBL/GenBank/DDBJ databases">
        <title>Complete and WGS of Bordetella genogroups.</title>
        <authorList>
            <person name="Spilker T."/>
            <person name="LiPuma J."/>
        </authorList>
    </citation>
    <scope>NUCLEOTIDE SEQUENCE [LARGE SCALE GENOMIC DNA]</scope>
    <source>
        <strain evidence="3 4">AU10456</strain>
    </source>
</reference>
<comment type="caution">
    <text evidence="3">The sequence shown here is derived from an EMBL/GenBank/DDBJ whole genome shotgun (WGS) entry which is preliminary data.</text>
</comment>
<evidence type="ECO:0000256" key="1">
    <source>
        <dbReference type="ARBA" id="ARBA00023002"/>
    </source>
</evidence>
<dbReference type="GO" id="GO:0005737">
    <property type="term" value="C:cytoplasm"/>
    <property type="evidence" value="ECO:0007669"/>
    <property type="project" value="TreeGrafter"/>
</dbReference>